<accession>A0A914HHK1</accession>
<protein>
    <submittedName>
        <fullName evidence="8">Uncharacterized protein</fullName>
    </submittedName>
</protein>
<organism evidence="7 8">
    <name type="scientific">Globodera rostochiensis</name>
    <name type="common">Golden nematode worm</name>
    <name type="synonym">Heterodera rostochiensis</name>
    <dbReference type="NCBI Taxonomy" id="31243"/>
    <lineage>
        <taxon>Eukaryota</taxon>
        <taxon>Metazoa</taxon>
        <taxon>Ecdysozoa</taxon>
        <taxon>Nematoda</taxon>
        <taxon>Chromadorea</taxon>
        <taxon>Rhabditida</taxon>
        <taxon>Tylenchina</taxon>
        <taxon>Tylenchomorpha</taxon>
        <taxon>Tylenchoidea</taxon>
        <taxon>Heteroderidae</taxon>
        <taxon>Heteroderinae</taxon>
        <taxon>Globodera</taxon>
    </lineage>
</organism>
<dbReference type="GO" id="GO:0005783">
    <property type="term" value="C:endoplasmic reticulum"/>
    <property type="evidence" value="ECO:0007669"/>
    <property type="project" value="TreeGrafter"/>
</dbReference>
<reference evidence="8" key="1">
    <citation type="submission" date="2022-11" db="UniProtKB">
        <authorList>
            <consortium name="WormBaseParasite"/>
        </authorList>
    </citation>
    <scope>IDENTIFICATION</scope>
</reference>
<keyword evidence="2 5" id="KW-0812">Transmembrane</keyword>
<dbReference type="PANTHER" id="PTHR23291:SF127">
    <property type="entry name" value="PROTEIN LIFEGUARD 1-LIKE"/>
    <property type="match status" value="1"/>
</dbReference>
<dbReference type="GO" id="GO:0016020">
    <property type="term" value="C:membrane"/>
    <property type="evidence" value="ECO:0007669"/>
    <property type="project" value="UniProtKB-SubCell"/>
</dbReference>
<feature type="transmembrane region" description="Helical" evidence="5">
    <location>
        <begin position="254"/>
        <end position="275"/>
    </location>
</feature>
<feature type="compositionally biased region" description="Low complexity" evidence="6">
    <location>
        <begin position="1"/>
        <end position="24"/>
    </location>
</feature>
<dbReference type="GO" id="GO:0005794">
    <property type="term" value="C:Golgi apparatus"/>
    <property type="evidence" value="ECO:0007669"/>
    <property type="project" value="TreeGrafter"/>
</dbReference>
<evidence type="ECO:0000256" key="3">
    <source>
        <dbReference type="ARBA" id="ARBA00022989"/>
    </source>
</evidence>
<feature type="transmembrane region" description="Helical" evidence="5">
    <location>
        <begin position="186"/>
        <end position="209"/>
    </location>
</feature>
<evidence type="ECO:0000256" key="1">
    <source>
        <dbReference type="ARBA" id="ARBA00004141"/>
    </source>
</evidence>
<evidence type="ECO:0000256" key="2">
    <source>
        <dbReference type="ARBA" id="ARBA00022692"/>
    </source>
</evidence>
<comment type="subcellular location">
    <subcellularLocation>
        <location evidence="1">Membrane</location>
        <topology evidence="1">Multi-pass membrane protein</topology>
    </subcellularLocation>
</comment>
<feature type="transmembrane region" description="Helical" evidence="5">
    <location>
        <begin position="132"/>
        <end position="153"/>
    </location>
</feature>
<dbReference type="Proteomes" id="UP000887572">
    <property type="component" value="Unplaced"/>
</dbReference>
<dbReference type="PANTHER" id="PTHR23291">
    <property type="entry name" value="BAX INHIBITOR-RELATED"/>
    <property type="match status" value="1"/>
</dbReference>
<feature type="region of interest" description="Disordered" evidence="6">
    <location>
        <begin position="1"/>
        <end position="51"/>
    </location>
</feature>
<evidence type="ECO:0000313" key="8">
    <source>
        <dbReference type="WBParaSite" id="Gr19_v10_g17420.t1"/>
    </source>
</evidence>
<evidence type="ECO:0000313" key="7">
    <source>
        <dbReference type="Proteomes" id="UP000887572"/>
    </source>
</evidence>
<feature type="transmembrane region" description="Helical" evidence="5">
    <location>
        <begin position="159"/>
        <end position="179"/>
    </location>
</feature>
<dbReference type="AlphaFoldDB" id="A0A914HHK1"/>
<dbReference type="CDD" id="cd10428">
    <property type="entry name" value="LFG_like"/>
    <property type="match status" value="1"/>
</dbReference>
<keyword evidence="3 5" id="KW-1133">Transmembrane helix</keyword>
<dbReference type="GO" id="GO:2001234">
    <property type="term" value="P:negative regulation of apoptotic signaling pathway"/>
    <property type="evidence" value="ECO:0007669"/>
    <property type="project" value="TreeGrafter"/>
</dbReference>
<dbReference type="WBParaSite" id="Gr19_v10_g17420.t1">
    <property type="protein sequence ID" value="Gr19_v10_g17420.t1"/>
    <property type="gene ID" value="Gr19_v10_g17420"/>
</dbReference>
<evidence type="ECO:0000256" key="6">
    <source>
        <dbReference type="SAM" id="MobiDB-lite"/>
    </source>
</evidence>
<dbReference type="InterPro" id="IPR006214">
    <property type="entry name" value="Bax_inhibitor_1-related"/>
</dbReference>
<name>A0A914HHK1_GLORO</name>
<dbReference type="Pfam" id="PF01027">
    <property type="entry name" value="Bax1-I"/>
    <property type="match status" value="1"/>
</dbReference>
<keyword evidence="4 5" id="KW-0472">Membrane</keyword>
<feature type="transmembrane region" description="Helical" evidence="5">
    <location>
        <begin position="215"/>
        <end position="234"/>
    </location>
</feature>
<sequence>MASYGQQQPPYQPQGNNPYQSQPGWNVPNQAQGMPDYSSNPNNAEGGGMPKNELGFNDQTIRAAFVRKVFFLVAVMLGVVTVMCALPYMHPPLMAFTKNNFGLYLGSLITFLVVYFALMCCDGVRRSFPTNLICTGILTLSIGFVTMVITAYYSVESVVMAAAITTVSCAGIALFALVTKRDITSMLGFVLIATMVLMLFGFMVIMSSFFFHSRILHIVYASLGALLFMFYLAIDIQMIMGGRKYEISPEEHIFAAIILFMDIIQIFWFILSIFGDRS</sequence>
<evidence type="ECO:0000256" key="4">
    <source>
        <dbReference type="ARBA" id="ARBA00023136"/>
    </source>
</evidence>
<comment type="similarity">
    <text evidence="5">Belongs to the BI1 family.</text>
</comment>
<feature type="compositionally biased region" description="Polar residues" evidence="6">
    <location>
        <begin position="27"/>
        <end position="43"/>
    </location>
</feature>
<evidence type="ECO:0000256" key="5">
    <source>
        <dbReference type="RuleBase" id="RU004379"/>
    </source>
</evidence>
<feature type="transmembrane region" description="Helical" evidence="5">
    <location>
        <begin position="69"/>
        <end position="89"/>
    </location>
</feature>
<keyword evidence="7" id="KW-1185">Reference proteome</keyword>
<proteinExistence type="inferred from homology"/>
<feature type="transmembrane region" description="Helical" evidence="5">
    <location>
        <begin position="101"/>
        <end position="120"/>
    </location>
</feature>